<name>W9B3M4_MYCCO</name>
<dbReference type="AlphaFoldDB" id="W9B3M4"/>
<sequence length="208" mass="24177">MRIGNNHRMSEDDIDDTDLVEWFQQPPERRALDTLEHIMMNLADLPRWACDASPLQHSTLTFPVYIACVDSYFTNARLAAEFFWKMPARDITARSFVLDWNPPPGIARRMERVWSMASKHVVHLSQDRVPESPAEWRQEDISFGALMRITRDAFKALALFTDAYEEQGGTHAEYLRELYVGTRPCTQKDLAALRRGKPKPPPMVLEWW</sequence>
<evidence type="ECO:0000313" key="2">
    <source>
        <dbReference type="Proteomes" id="UP000028870"/>
    </source>
</evidence>
<dbReference type="Proteomes" id="UP000028870">
    <property type="component" value="Unassembled WGS sequence"/>
</dbReference>
<keyword evidence="2" id="KW-1185">Reference proteome</keyword>
<comment type="caution">
    <text evidence="1">The sequence shown here is derived from an EMBL/GenBank/DDBJ whole genome shotgun (WGS) entry which is preliminary data.</text>
</comment>
<evidence type="ECO:0000313" key="1">
    <source>
        <dbReference type="EMBL" id="CDO09391.1"/>
    </source>
</evidence>
<accession>W9B3M4</accession>
<dbReference type="STRING" id="258533.BN977_04214"/>
<reference evidence="1" key="1">
    <citation type="submission" date="2014-03" db="EMBL/GenBank/DDBJ databases">
        <title>Draft Genome Sequence of Mycobacterium cosmeticum DSM 44829.</title>
        <authorList>
            <person name="Croce O."/>
            <person name="Robert C."/>
            <person name="Raoult D."/>
            <person name="Drancourt M."/>
        </authorList>
    </citation>
    <scope>NUCLEOTIDE SEQUENCE [LARGE SCALE GENOMIC DNA]</scope>
    <source>
        <strain evidence="1">DSM 44829</strain>
    </source>
</reference>
<dbReference type="EMBL" id="CCBB010000003">
    <property type="protein sequence ID" value="CDO09391.1"/>
    <property type="molecule type" value="Genomic_DNA"/>
</dbReference>
<proteinExistence type="predicted"/>
<gene>
    <name evidence="1" type="ORF">BN977_04214</name>
</gene>
<reference evidence="1" key="2">
    <citation type="submission" date="2014-03" db="EMBL/GenBank/DDBJ databases">
        <authorList>
            <person name="Urmite Genomes"/>
        </authorList>
    </citation>
    <scope>NUCLEOTIDE SEQUENCE</scope>
    <source>
        <strain evidence="1">DSM 44829</strain>
    </source>
</reference>
<protein>
    <submittedName>
        <fullName evidence="1">Uncharacterized protein</fullName>
    </submittedName>
</protein>
<organism evidence="1 2">
    <name type="scientific">Mycolicibacterium cosmeticum</name>
    <dbReference type="NCBI Taxonomy" id="258533"/>
    <lineage>
        <taxon>Bacteria</taxon>
        <taxon>Bacillati</taxon>
        <taxon>Actinomycetota</taxon>
        <taxon>Actinomycetes</taxon>
        <taxon>Mycobacteriales</taxon>
        <taxon>Mycobacteriaceae</taxon>
        <taxon>Mycolicibacterium</taxon>
    </lineage>
</organism>